<accession>A0A5B8Y6N9</accession>
<evidence type="ECO:0000313" key="2">
    <source>
        <dbReference type="EMBL" id="QDG52383.1"/>
    </source>
</evidence>
<dbReference type="Gene3D" id="1.20.1260.10">
    <property type="match status" value="1"/>
</dbReference>
<evidence type="ECO:0000313" key="3">
    <source>
        <dbReference type="Proteomes" id="UP000315995"/>
    </source>
</evidence>
<dbReference type="InterPro" id="IPR009078">
    <property type="entry name" value="Ferritin-like_SF"/>
</dbReference>
<dbReference type="InterPro" id="IPR012347">
    <property type="entry name" value="Ferritin-like"/>
</dbReference>
<dbReference type="CDD" id="cd00657">
    <property type="entry name" value="Ferritin_like"/>
    <property type="match status" value="1"/>
</dbReference>
<dbReference type="AlphaFoldDB" id="A0A4Y6PVW1"/>
<evidence type="ECO:0000256" key="1">
    <source>
        <dbReference type="SAM" id="MobiDB-lite"/>
    </source>
</evidence>
<feature type="compositionally biased region" description="Basic and acidic residues" evidence="1">
    <location>
        <begin position="166"/>
        <end position="183"/>
    </location>
</feature>
<dbReference type="Proteomes" id="UP000315995">
    <property type="component" value="Chromosome"/>
</dbReference>
<reference evidence="2 3" key="1">
    <citation type="submission" date="2019-06" db="EMBL/GenBank/DDBJ databases">
        <title>Persicimonas caeni gen. nov., sp. nov., a predatory bacterium isolated from solar saltern.</title>
        <authorList>
            <person name="Wang S."/>
        </authorList>
    </citation>
    <scope>NUCLEOTIDE SEQUENCE [LARGE SCALE GENOMIC DNA]</scope>
    <source>
        <strain evidence="2 3">YN101</strain>
    </source>
</reference>
<dbReference type="OrthoDB" id="7273732at2"/>
<dbReference type="RefSeq" id="WP_141198855.1">
    <property type="nucleotide sequence ID" value="NZ_CP041186.1"/>
</dbReference>
<gene>
    <name evidence="2" type="ORF">FIV42_17035</name>
</gene>
<feature type="region of interest" description="Disordered" evidence="1">
    <location>
        <begin position="158"/>
        <end position="183"/>
    </location>
</feature>
<dbReference type="InterPro" id="IPR010287">
    <property type="entry name" value="DUF892_YciF-like"/>
</dbReference>
<protein>
    <submittedName>
        <fullName evidence="2">Ferritin-like domain-containing protein</fullName>
    </submittedName>
</protein>
<proteinExistence type="predicted"/>
<accession>A0A4Y6PVW1</accession>
<organism evidence="2 3">
    <name type="scientific">Persicimonas caeni</name>
    <dbReference type="NCBI Taxonomy" id="2292766"/>
    <lineage>
        <taxon>Bacteria</taxon>
        <taxon>Deltaproteobacteria</taxon>
        <taxon>Bradymonadales</taxon>
        <taxon>Bradymonadaceae</taxon>
        <taxon>Persicimonas</taxon>
    </lineage>
</organism>
<keyword evidence="3" id="KW-1185">Reference proteome</keyword>
<dbReference type="Pfam" id="PF05974">
    <property type="entry name" value="DUF892"/>
    <property type="match status" value="1"/>
</dbReference>
<name>A0A4Y6PVW1_PERCE</name>
<dbReference type="SUPFAM" id="SSF47240">
    <property type="entry name" value="Ferritin-like"/>
    <property type="match status" value="1"/>
</dbReference>
<sequence>MAKDKNMLLKWLRDAHAMESSAESILEKQVKRVKDHPEVHRRIADHLEETRRQQTRLEDCINKLGGDTSVLKEMVGKFSGTMQALGAAGADDELVKAAISNYAFESMEIASYKSLIAAAEAYNEPEIRRVCEEILVEEERMAEWLENNVGAITRDHLSRMGVSVHEPSKPGPESRREPPRPRA</sequence>
<dbReference type="EMBL" id="CP041186">
    <property type="protein sequence ID" value="QDG52383.1"/>
    <property type="molecule type" value="Genomic_DNA"/>
</dbReference>